<dbReference type="InterPro" id="IPR004046">
    <property type="entry name" value="GST_C"/>
</dbReference>
<evidence type="ECO:0000256" key="1">
    <source>
        <dbReference type="ARBA" id="ARBA00012452"/>
    </source>
</evidence>
<dbReference type="PANTHER" id="PTHR43900">
    <property type="entry name" value="GLUTATHIONE S-TRANSFERASE RHO"/>
    <property type="match status" value="1"/>
</dbReference>
<dbReference type="GO" id="GO:0005737">
    <property type="term" value="C:cytoplasm"/>
    <property type="evidence" value="ECO:0007669"/>
    <property type="project" value="TreeGrafter"/>
</dbReference>
<evidence type="ECO:0000256" key="3">
    <source>
        <dbReference type="ARBA" id="ARBA00047960"/>
    </source>
</evidence>
<dbReference type="Pfam" id="PF02798">
    <property type="entry name" value="GST_N"/>
    <property type="match status" value="1"/>
</dbReference>
<organism evidence="7 8">
    <name type="scientific">Mycena albidolilacea</name>
    <dbReference type="NCBI Taxonomy" id="1033008"/>
    <lineage>
        <taxon>Eukaryota</taxon>
        <taxon>Fungi</taxon>
        <taxon>Dikarya</taxon>
        <taxon>Basidiomycota</taxon>
        <taxon>Agaricomycotina</taxon>
        <taxon>Agaricomycetes</taxon>
        <taxon>Agaricomycetidae</taxon>
        <taxon>Agaricales</taxon>
        <taxon>Marasmiineae</taxon>
        <taxon>Mycenaceae</taxon>
        <taxon>Mycena</taxon>
    </lineage>
</organism>
<dbReference type="InterPro" id="IPR040079">
    <property type="entry name" value="Glutathione_S-Trfase"/>
</dbReference>
<dbReference type="SFLD" id="SFLDG00358">
    <property type="entry name" value="Main_(cytGST)"/>
    <property type="match status" value="1"/>
</dbReference>
<comment type="caution">
    <text evidence="7">The sequence shown here is derived from an EMBL/GenBank/DDBJ whole genome shotgun (WGS) entry which is preliminary data.</text>
</comment>
<comment type="catalytic activity">
    <reaction evidence="3">
        <text>RX + glutathione = an S-substituted glutathione + a halide anion + H(+)</text>
        <dbReference type="Rhea" id="RHEA:16437"/>
        <dbReference type="ChEBI" id="CHEBI:15378"/>
        <dbReference type="ChEBI" id="CHEBI:16042"/>
        <dbReference type="ChEBI" id="CHEBI:17792"/>
        <dbReference type="ChEBI" id="CHEBI:57925"/>
        <dbReference type="ChEBI" id="CHEBI:90779"/>
        <dbReference type="EC" id="2.5.1.18"/>
    </reaction>
</comment>
<dbReference type="InterPro" id="IPR036282">
    <property type="entry name" value="Glutathione-S-Trfase_C_sf"/>
</dbReference>
<dbReference type="Proteomes" id="UP001218218">
    <property type="component" value="Unassembled WGS sequence"/>
</dbReference>
<dbReference type="PANTHER" id="PTHR43900:SF3">
    <property type="entry name" value="GLUTATHIONE S-TRANSFERASE RHO"/>
    <property type="match status" value="1"/>
</dbReference>
<dbReference type="Gene3D" id="3.40.30.10">
    <property type="entry name" value="Glutaredoxin"/>
    <property type="match status" value="1"/>
</dbReference>
<dbReference type="GO" id="GO:0043295">
    <property type="term" value="F:glutathione binding"/>
    <property type="evidence" value="ECO:0007669"/>
    <property type="project" value="TreeGrafter"/>
</dbReference>
<dbReference type="InterPro" id="IPR010987">
    <property type="entry name" value="Glutathione-S-Trfase_C-like"/>
</dbReference>
<proteinExistence type="inferred from homology"/>
<dbReference type="AlphaFoldDB" id="A0AAD6ZWA4"/>
<dbReference type="EC" id="2.5.1.18" evidence="1"/>
<dbReference type="GO" id="GO:0006749">
    <property type="term" value="P:glutathione metabolic process"/>
    <property type="evidence" value="ECO:0007669"/>
    <property type="project" value="TreeGrafter"/>
</dbReference>
<evidence type="ECO:0000256" key="2">
    <source>
        <dbReference type="ARBA" id="ARBA00022679"/>
    </source>
</evidence>
<dbReference type="SUPFAM" id="SSF47616">
    <property type="entry name" value="GST C-terminal domain-like"/>
    <property type="match status" value="1"/>
</dbReference>
<feature type="domain" description="GST C-terminal" evidence="6">
    <location>
        <begin position="93"/>
        <end position="217"/>
    </location>
</feature>
<evidence type="ECO:0000313" key="7">
    <source>
        <dbReference type="EMBL" id="KAJ7342857.1"/>
    </source>
</evidence>
<feature type="domain" description="GST N-terminal" evidence="5">
    <location>
        <begin position="5"/>
        <end position="86"/>
    </location>
</feature>
<dbReference type="InterPro" id="IPR004045">
    <property type="entry name" value="Glutathione_S-Trfase_N"/>
</dbReference>
<dbReference type="PROSITE" id="PS50405">
    <property type="entry name" value="GST_CTER"/>
    <property type="match status" value="1"/>
</dbReference>
<accession>A0AAD6ZWA4</accession>
<keyword evidence="2" id="KW-0808">Transferase</keyword>
<reference evidence="7" key="1">
    <citation type="submission" date="2023-03" db="EMBL/GenBank/DDBJ databases">
        <title>Massive genome expansion in bonnet fungi (Mycena s.s.) driven by repeated elements and novel gene families across ecological guilds.</title>
        <authorList>
            <consortium name="Lawrence Berkeley National Laboratory"/>
            <person name="Harder C.B."/>
            <person name="Miyauchi S."/>
            <person name="Viragh M."/>
            <person name="Kuo A."/>
            <person name="Thoen E."/>
            <person name="Andreopoulos B."/>
            <person name="Lu D."/>
            <person name="Skrede I."/>
            <person name="Drula E."/>
            <person name="Henrissat B."/>
            <person name="Morin E."/>
            <person name="Kohler A."/>
            <person name="Barry K."/>
            <person name="LaButti K."/>
            <person name="Morin E."/>
            <person name="Salamov A."/>
            <person name="Lipzen A."/>
            <person name="Mereny Z."/>
            <person name="Hegedus B."/>
            <person name="Baldrian P."/>
            <person name="Stursova M."/>
            <person name="Weitz H."/>
            <person name="Taylor A."/>
            <person name="Grigoriev I.V."/>
            <person name="Nagy L.G."/>
            <person name="Martin F."/>
            <person name="Kauserud H."/>
        </authorList>
    </citation>
    <scope>NUCLEOTIDE SEQUENCE</scope>
    <source>
        <strain evidence="7">CBHHK002</strain>
    </source>
</reference>
<evidence type="ECO:0000259" key="6">
    <source>
        <dbReference type="PROSITE" id="PS50405"/>
    </source>
</evidence>
<dbReference type="EMBL" id="JARIHO010000024">
    <property type="protein sequence ID" value="KAJ7342857.1"/>
    <property type="molecule type" value="Genomic_DNA"/>
</dbReference>
<dbReference type="SUPFAM" id="SSF52833">
    <property type="entry name" value="Thioredoxin-like"/>
    <property type="match status" value="1"/>
</dbReference>
<dbReference type="Gene3D" id="1.20.1050.10">
    <property type="match status" value="1"/>
</dbReference>
<dbReference type="GO" id="GO:0004364">
    <property type="term" value="F:glutathione transferase activity"/>
    <property type="evidence" value="ECO:0007669"/>
    <property type="project" value="UniProtKB-EC"/>
</dbReference>
<dbReference type="PROSITE" id="PS50404">
    <property type="entry name" value="GST_NTER"/>
    <property type="match status" value="1"/>
</dbReference>
<evidence type="ECO:0000259" key="5">
    <source>
        <dbReference type="PROSITE" id="PS50404"/>
    </source>
</evidence>
<gene>
    <name evidence="7" type="ORF">DFH08DRAFT_962888</name>
</gene>
<keyword evidence="8" id="KW-1185">Reference proteome</keyword>
<name>A0AAD6ZWA4_9AGAR</name>
<evidence type="ECO:0000313" key="8">
    <source>
        <dbReference type="Proteomes" id="UP001218218"/>
    </source>
</evidence>
<comment type="similarity">
    <text evidence="4">Belongs to the GST superfamily.</text>
</comment>
<dbReference type="SFLD" id="SFLDS00019">
    <property type="entry name" value="Glutathione_Transferase_(cytos"/>
    <property type="match status" value="1"/>
</dbReference>
<dbReference type="Pfam" id="PF00043">
    <property type="entry name" value="GST_C"/>
    <property type="match status" value="1"/>
</dbReference>
<evidence type="ECO:0000256" key="4">
    <source>
        <dbReference type="RuleBase" id="RU003494"/>
    </source>
</evidence>
<sequence>MCQYGVKTLLAILPSGGGALVSFVLTEKKIPFEVVTIDLEAKEHKAPEFRALHPFGQLPVLDEDGFILYEARAICRYIEEKYADQCTSLLPKGLKERALVEQAVSAELANFLPHAMKAAHEVTGQSPRGLNADQTVVDEAVAALAATLDVYEVLLGKHRFIAGDEFTLADVFHYAYAPLLAENGVDVMTKNGPNWNEVISYPTWRKLKAEGIKGTVI</sequence>
<dbReference type="InterPro" id="IPR036249">
    <property type="entry name" value="Thioredoxin-like_sf"/>
</dbReference>
<protein>
    <recommendedName>
        <fullName evidence="1">glutathione transferase</fullName>
        <ecNumber evidence="1">2.5.1.18</ecNumber>
    </recommendedName>
</protein>